<evidence type="ECO:0000313" key="5">
    <source>
        <dbReference type="EMBL" id="CAF3902158.1"/>
    </source>
</evidence>
<dbReference type="Proteomes" id="UP000663823">
    <property type="component" value="Unassembled WGS sequence"/>
</dbReference>
<dbReference type="Proteomes" id="UP000663882">
    <property type="component" value="Unassembled WGS sequence"/>
</dbReference>
<evidence type="ECO:0000313" key="3">
    <source>
        <dbReference type="EMBL" id="CAF1509468.1"/>
    </source>
</evidence>
<reference evidence="4" key="1">
    <citation type="submission" date="2021-02" db="EMBL/GenBank/DDBJ databases">
        <authorList>
            <person name="Nowell W R."/>
        </authorList>
    </citation>
    <scope>NUCLEOTIDE SEQUENCE</scope>
</reference>
<feature type="region of interest" description="Disordered" evidence="1">
    <location>
        <begin position="33"/>
        <end position="81"/>
    </location>
</feature>
<evidence type="ECO:0000313" key="7">
    <source>
        <dbReference type="EMBL" id="CAF4186255.1"/>
    </source>
</evidence>
<dbReference type="EMBL" id="CAJNOU010008416">
    <property type="protein sequence ID" value="CAF1537413.1"/>
    <property type="molecule type" value="Genomic_DNA"/>
</dbReference>
<name>A0A815VUD2_9BILA</name>
<evidence type="ECO:0000313" key="4">
    <source>
        <dbReference type="EMBL" id="CAF1537413.1"/>
    </source>
</evidence>
<protein>
    <submittedName>
        <fullName evidence="4">Uncharacterized protein</fullName>
    </submittedName>
</protein>
<evidence type="ECO:0000256" key="1">
    <source>
        <dbReference type="SAM" id="MobiDB-lite"/>
    </source>
</evidence>
<feature type="compositionally biased region" description="Low complexity" evidence="1">
    <location>
        <begin position="69"/>
        <end position="81"/>
    </location>
</feature>
<dbReference type="AlphaFoldDB" id="A0A815VUD2"/>
<dbReference type="Proteomes" id="UP000663889">
    <property type="component" value="Unassembled WGS sequence"/>
</dbReference>
<dbReference type="EMBL" id="CAJOBD010002709">
    <property type="protein sequence ID" value="CAF3902158.1"/>
    <property type="molecule type" value="Genomic_DNA"/>
</dbReference>
<dbReference type="Proteomes" id="UP000663836">
    <property type="component" value="Unassembled WGS sequence"/>
</dbReference>
<dbReference type="Proteomes" id="UP000663864">
    <property type="component" value="Unassembled WGS sequence"/>
</dbReference>
<evidence type="ECO:0000313" key="8">
    <source>
        <dbReference type="Proteomes" id="UP000663889"/>
    </source>
</evidence>
<evidence type="ECO:0000313" key="2">
    <source>
        <dbReference type="EMBL" id="CAF1487713.1"/>
    </source>
</evidence>
<accession>A0A815VUD2</accession>
<dbReference type="Proteomes" id="UP000663874">
    <property type="component" value="Unassembled WGS sequence"/>
</dbReference>
<sequence length="324" mass="36836">MARHCKKCHGITPNFHVNFCSHCGADFRTRTHRSSLPSASSSRTSSASAYARRSSHIPKTDDYPSFRTRSPSPSVSLSSYRSKFRPISTENESSKPSVKDRHKSSSSCQYKTICGEYLSSLKWQENFFNRHYNRCYCNICYSLSSKDTYVIGGSTYVVPRDWCRFGLHVDQVRVQTDRIWDDWIITYHGTSSIAAQSIVAHRQFLVPGDKCIDGSRIHIRPGHIKDKYEIYTSPTIAYSSLDCYCPSQKFHSTLTNKEYNARIVLQCRQKPGAFTVQRETVGAGHQRICPIIPNDQIEIFTTIRAAIVPYGVLIHLTEACPSDH</sequence>
<dbReference type="EMBL" id="CAJOAX010016629">
    <property type="protein sequence ID" value="CAF4166290.1"/>
    <property type="molecule type" value="Genomic_DNA"/>
</dbReference>
<organism evidence="4 8">
    <name type="scientific">Rotaria sordida</name>
    <dbReference type="NCBI Taxonomy" id="392033"/>
    <lineage>
        <taxon>Eukaryota</taxon>
        <taxon>Metazoa</taxon>
        <taxon>Spiralia</taxon>
        <taxon>Gnathifera</taxon>
        <taxon>Rotifera</taxon>
        <taxon>Eurotatoria</taxon>
        <taxon>Bdelloidea</taxon>
        <taxon>Philodinida</taxon>
        <taxon>Philodinidae</taxon>
        <taxon>Rotaria</taxon>
    </lineage>
</organism>
<comment type="caution">
    <text evidence="4">The sequence shown here is derived from an EMBL/GenBank/DDBJ whole genome shotgun (WGS) entry which is preliminary data.</text>
</comment>
<dbReference type="OrthoDB" id="49113at2759"/>
<feature type="compositionally biased region" description="Low complexity" evidence="1">
    <location>
        <begin position="34"/>
        <end position="52"/>
    </location>
</feature>
<proteinExistence type="predicted"/>
<evidence type="ECO:0000313" key="6">
    <source>
        <dbReference type="EMBL" id="CAF4166290.1"/>
    </source>
</evidence>
<dbReference type="EMBL" id="CAJOBE010015129">
    <property type="protein sequence ID" value="CAF4186255.1"/>
    <property type="molecule type" value="Genomic_DNA"/>
</dbReference>
<dbReference type="EMBL" id="CAJNOT010007649">
    <property type="protein sequence ID" value="CAF1509468.1"/>
    <property type="molecule type" value="Genomic_DNA"/>
</dbReference>
<dbReference type="EMBL" id="CAJNOO010008957">
    <property type="protein sequence ID" value="CAF1487713.1"/>
    <property type="molecule type" value="Genomic_DNA"/>
</dbReference>
<gene>
    <name evidence="7" type="ORF">FNK824_LOCUS35501</name>
    <name evidence="5" type="ORF">JBS370_LOCUS20937</name>
    <name evidence="6" type="ORF">OTI717_LOCUS36970</name>
    <name evidence="2" type="ORF">RFH988_LOCUS38271</name>
    <name evidence="4" type="ORF">SEV965_LOCUS37915</name>
    <name evidence="3" type="ORF">ZHD862_LOCUS37846</name>
</gene>